<evidence type="ECO:0000256" key="1">
    <source>
        <dbReference type="SAM" id="Phobius"/>
    </source>
</evidence>
<keyword evidence="1" id="KW-0472">Membrane</keyword>
<proteinExistence type="predicted"/>
<protein>
    <recommendedName>
        <fullName evidence="4">AsmA-like C-terminal domain-containing protein</fullName>
    </recommendedName>
</protein>
<keyword evidence="1" id="KW-0812">Transmembrane</keyword>
<dbReference type="EMBL" id="PCVY01000075">
    <property type="protein sequence ID" value="PIQ85124.1"/>
    <property type="molecule type" value="Genomic_DNA"/>
</dbReference>
<gene>
    <name evidence="2" type="ORF">COV74_10050</name>
</gene>
<evidence type="ECO:0008006" key="4">
    <source>
        <dbReference type="Google" id="ProtNLM"/>
    </source>
</evidence>
<sequence length="649" mass="73042">MRKWLKFIFAVGFILLFLLIAFHFLQEKFLTAEFRVRAENKLSELLDTKVSVGDVQFGLWRHISLSGLQIDPAKTGLPIEVGVETIVIQYGLGNLLSRSFRAPSWVLLDSPAVDLTEFISPFKALHVLSQQQLVNHLPQIEFENGQVTIPLQSGKKKIELKRMNGKTTTSSDGLYEINLGAELGGMVLGQAQAEGKFKPSDRMSRLKVNLRHAALAPELGIPVTQVNGEFMVEENRIEIKSLSFKLRGLPFHLSGSISGWLQGALQFNLASYVDIDRKPLIVQIAGDLAEESISGEAVLLGAVYQFEGRLRKDDEGFHMDEVDFDNNYRGTGDFLIHEGRYRFRAERELQRFDFNLNLKNFNADLNLNVNHFKFFDHDLTTLAHMSFIPMDAAWQRGAYQFESMMETEYLVFDYHPLDDFHSSFTISQYGIDGLEAVWGGVSKLTGSIDFDDAVTVDGELLINQLDLTGLNSIGFHRMPESLEGTLDGKVRLIGQISRPEIQSRLTFSNGKIGNFKFDNGTIEARGVSPYLRLINSKVMRKGNTFLIRGDIDFELENIFQKVEIVSLDQIVLWKGIDITGELKTISDPRTLRFPAGDHVPTTSDSGPYAAAENKRFEMEYALDKKRSISVVAEDNGEKPLVTVGPKLRF</sequence>
<reference evidence="2 3" key="1">
    <citation type="submission" date="2017-09" db="EMBL/GenBank/DDBJ databases">
        <title>Depth-based differentiation of microbial function through sediment-hosted aquifers and enrichment of novel symbionts in the deep terrestrial subsurface.</title>
        <authorList>
            <person name="Probst A.J."/>
            <person name="Ladd B."/>
            <person name="Jarett J.K."/>
            <person name="Geller-Mcgrath D.E."/>
            <person name="Sieber C.M."/>
            <person name="Emerson J.B."/>
            <person name="Anantharaman K."/>
            <person name="Thomas B.C."/>
            <person name="Malmstrom R."/>
            <person name="Stieglmeier M."/>
            <person name="Klingl A."/>
            <person name="Woyke T."/>
            <person name="Ryan C.M."/>
            <person name="Banfield J.F."/>
        </authorList>
    </citation>
    <scope>NUCLEOTIDE SEQUENCE [LARGE SCALE GENOMIC DNA]</scope>
    <source>
        <strain evidence="2">CG11_big_fil_rev_8_21_14_0_20_45_26</strain>
    </source>
</reference>
<dbReference type="AlphaFoldDB" id="A0A2H0LN79"/>
<comment type="caution">
    <text evidence="2">The sequence shown here is derived from an EMBL/GenBank/DDBJ whole genome shotgun (WGS) entry which is preliminary data.</text>
</comment>
<keyword evidence="1" id="KW-1133">Transmembrane helix</keyword>
<evidence type="ECO:0000313" key="2">
    <source>
        <dbReference type="EMBL" id="PIQ85124.1"/>
    </source>
</evidence>
<feature type="transmembrane region" description="Helical" evidence="1">
    <location>
        <begin position="7"/>
        <end position="25"/>
    </location>
</feature>
<organism evidence="2 3">
    <name type="scientific">Candidatus Abzuiibacterium crystallinum</name>
    <dbReference type="NCBI Taxonomy" id="1974748"/>
    <lineage>
        <taxon>Bacteria</taxon>
        <taxon>Pseudomonadati</taxon>
        <taxon>Candidatus Omnitrophota</taxon>
        <taxon>Candidatus Abzuiibacterium</taxon>
    </lineage>
</organism>
<evidence type="ECO:0000313" key="3">
    <source>
        <dbReference type="Proteomes" id="UP000230859"/>
    </source>
</evidence>
<dbReference type="Proteomes" id="UP000230859">
    <property type="component" value="Unassembled WGS sequence"/>
</dbReference>
<name>A0A2H0LN79_9BACT</name>
<accession>A0A2H0LN79</accession>